<gene>
    <name evidence="1" type="ORF">K3G42_022013</name>
</gene>
<name>A0ACB8E925_9SAUR</name>
<dbReference type="Proteomes" id="UP000827872">
    <property type="component" value="Linkage Group LG10"/>
</dbReference>
<keyword evidence="2" id="KW-1185">Reference proteome</keyword>
<reference evidence="1" key="1">
    <citation type="submission" date="2021-08" db="EMBL/GenBank/DDBJ databases">
        <title>The first chromosome-level gecko genome reveals the dynamic sex chromosomes of Neotropical dwarf geckos (Sphaerodactylidae: Sphaerodactylus).</title>
        <authorList>
            <person name="Pinto B.J."/>
            <person name="Keating S.E."/>
            <person name="Gamble T."/>
        </authorList>
    </citation>
    <scope>NUCLEOTIDE SEQUENCE</scope>
    <source>
        <strain evidence="1">TG3544</strain>
    </source>
</reference>
<protein>
    <submittedName>
        <fullName evidence="1">Uncharacterized protein</fullName>
    </submittedName>
</protein>
<dbReference type="EMBL" id="CM037623">
    <property type="protein sequence ID" value="KAH7988771.1"/>
    <property type="molecule type" value="Genomic_DNA"/>
</dbReference>
<accession>A0ACB8E925</accession>
<proteinExistence type="predicted"/>
<evidence type="ECO:0000313" key="2">
    <source>
        <dbReference type="Proteomes" id="UP000827872"/>
    </source>
</evidence>
<organism evidence="1 2">
    <name type="scientific">Sphaerodactylus townsendi</name>
    <dbReference type="NCBI Taxonomy" id="933632"/>
    <lineage>
        <taxon>Eukaryota</taxon>
        <taxon>Metazoa</taxon>
        <taxon>Chordata</taxon>
        <taxon>Craniata</taxon>
        <taxon>Vertebrata</taxon>
        <taxon>Euteleostomi</taxon>
        <taxon>Lepidosauria</taxon>
        <taxon>Squamata</taxon>
        <taxon>Bifurcata</taxon>
        <taxon>Gekkota</taxon>
        <taxon>Sphaerodactylidae</taxon>
        <taxon>Sphaerodactylus</taxon>
    </lineage>
</organism>
<comment type="caution">
    <text evidence="1">The sequence shown here is derived from an EMBL/GenBank/DDBJ whole genome shotgun (WGS) entry which is preliminary data.</text>
</comment>
<sequence>MPKRRAPGHGPSSGAPLPPLLFFPKAPFFREDLGNIRQISCKRGCLSAVRTDGTVVVWVGAEKGGDPQSHPRSPRRIKLKKNVKVNSVDCETSHLLILSSEGKLSEHSVDFQNVKSQPRLLKELGDKQMVQIACGDHHSMALSKGGQLFSWGQNDYGQLGLGGEMTSSREPQRVQALDGIPLAHIAAGGSHSLAVSLSGSVYSWGKNAFGQLGLGHTEDKYFPTYVNALEHKKTVFISCGGEHTAILTKDGLVCTFGAGCYGQLGHNSTCNEVFPRFVAELFSVRVSEVACGRWHTLVYVEDLWKVYAFGSGSQGQLGSGRTCNQLIPLPVDLTEKGRKSKQEGSASEEKIKVIAGDNQSILLFLKKKNSYASINQTLARIEEEEIDKWISDSDPNCWRNKRQDIRLIFSSVACINGSFLNKSQDEHFRTSQEASGINMSAVLLFSDKIAKNPKVCTEVTNAVKKLVRSQYYPATSPEALRVFLILSVILRKQDHLSDWLLLRLAQIIMDLETEDRQTLESLWSSLDIPFFKDLVDIYQRLSSDEISFIIEEMRNSEMVDNYWDAPFLILQVLYEVNSRTGFKIQEKNFYVPEVKYLLHFPIDNLQQVFTEAPCILDMEAKILLHDLNRRVLHCMFSWVCFIGEPGFDVGGPSQEFFTILGRELCAPEAQIFQLFEESHLIWFSSQVPSEEDVHFLIGNIFGMALYNKKIAAFPFPLALFKKMLNVPLTLEDLKELSPTEGRCLQAVLDEQYDDILESMMLDFTVRHTDAFFVAFVEKLFISAKLQP</sequence>
<evidence type="ECO:0000313" key="1">
    <source>
        <dbReference type="EMBL" id="KAH7988771.1"/>
    </source>
</evidence>